<feature type="coiled-coil region" evidence="5">
    <location>
        <begin position="36"/>
        <end position="109"/>
    </location>
</feature>
<evidence type="ECO:0000256" key="1">
    <source>
        <dbReference type="ARBA" id="ARBA00004245"/>
    </source>
</evidence>
<feature type="region of interest" description="Disordered" evidence="6">
    <location>
        <begin position="655"/>
        <end position="737"/>
    </location>
</feature>
<dbReference type="GO" id="GO:0005634">
    <property type="term" value="C:nucleus"/>
    <property type="evidence" value="ECO:0007669"/>
    <property type="project" value="TreeGrafter"/>
</dbReference>
<comment type="subcellular location">
    <subcellularLocation>
        <location evidence="1">Cytoplasm</location>
        <location evidence="1">Cytoskeleton</location>
    </subcellularLocation>
</comment>
<evidence type="ECO:0000256" key="4">
    <source>
        <dbReference type="ARBA" id="ARBA00023212"/>
    </source>
</evidence>
<keyword evidence="9" id="KW-1185">Reference proteome</keyword>
<evidence type="ECO:0000256" key="3">
    <source>
        <dbReference type="ARBA" id="ARBA00023175"/>
    </source>
</evidence>
<dbReference type="Proteomes" id="UP001233999">
    <property type="component" value="Unassembled WGS sequence"/>
</dbReference>
<dbReference type="PANTHER" id="PTHR47970">
    <property type="entry name" value="KINESIN-LIKE PROTEIN KIF11"/>
    <property type="match status" value="1"/>
</dbReference>
<feature type="compositionally biased region" description="Basic and acidic residues" evidence="6">
    <location>
        <begin position="579"/>
        <end position="620"/>
    </location>
</feature>
<evidence type="ECO:0000256" key="6">
    <source>
        <dbReference type="SAM" id="MobiDB-lite"/>
    </source>
</evidence>
<protein>
    <recommendedName>
        <fullName evidence="7">Kinesin-associated microtubule-binding domain-containing protein</fullName>
    </recommendedName>
</protein>
<feature type="domain" description="Kinesin-associated microtubule-binding" evidence="7">
    <location>
        <begin position="534"/>
        <end position="642"/>
    </location>
</feature>
<keyword evidence="4" id="KW-0206">Cytoskeleton</keyword>
<feature type="region of interest" description="Disordered" evidence="6">
    <location>
        <begin position="310"/>
        <end position="354"/>
    </location>
</feature>
<feature type="compositionally biased region" description="Basic and acidic residues" evidence="6">
    <location>
        <begin position="627"/>
        <end position="637"/>
    </location>
</feature>
<proteinExistence type="predicted"/>
<feature type="non-terminal residue" evidence="8">
    <location>
        <position position="1"/>
    </location>
</feature>
<dbReference type="AlphaFoldDB" id="A0AAD8A5R5"/>
<feature type="compositionally biased region" description="Basic and acidic residues" evidence="6">
    <location>
        <begin position="318"/>
        <end position="342"/>
    </location>
</feature>
<feature type="non-terminal residue" evidence="8">
    <location>
        <position position="737"/>
    </location>
</feature>
<dbReference type="PANTHER" id="PTHR47970:SF12">
    <property type="entry name" value="KINESIN FAMILY MEMBER 11"/>
    <property type="match status" value="1"/>
</dbReference>
<dbReference type="GO" id="GO:0051231">
    <property type="term" value="P:spindle elongation"/>
    <property type="evidence" value="ECO:0007669"/>
    <property type="project" value="TreeGrafter"/>
</dbReference>
<evidence type="ECO:0000313" key="8">
    <source>
        <dbReference type="EMBL" id="KAJ9592833.1"/>
    </source>
</evidence>
<feature type="compositionally biased region" description="Basic and acidic residues" evidence="6">
    <location>
        <begin position="667"/>
        <end position="683"/>
    </location>
</feature>
<dbReference type="EMBL" id="JASPKZ010003802">
    <property type="protein sequence ID" value="KAJ9592833.1"/>
    <property type="molecule type" value="Genomic_DNA"/>
</dbReference>
<feature type="region of interest" description="Disordered" evidence="6">
    <location>
        <begin position="534"/>
        <end position="553"/>
    </location>
</feature>
<feature type="coiled-coil region" evidence="5">
    <location>
        <begin position="434"/>
        <end position="461"/>
    </location>
</feature>
<dbReference type="InterPro" id="IPR025901">
    <property type="entry name" value="Kinesin-assoc_MT-bd_dom"/>
</dbReference>
<keyword evidence="2" id="KW-0963">Cytoplasm</keyword>
<evidence type="ECO:0000256" key="2">
    <source>
        <dbReference type="ARBA" id="ARBA00022490"/>
    </source>
</evidence>
<evidence type="ECO:0000313" key="9">
    <source>
        <dbReference type="Proteomes" id="UP001233999"/>
    </source>
</evidence>
<sequence length="737" mass="85264">EYTAEIERLRRDLQATRDKSGVYLANENYTKMITQLEQQEHEISEFLSQIKCLKEEMDKKEVICNQLNMYLEECNKELETTSTKLRVTQEELQDTSKELNDKVNECKEKVHLIERHLQTEHVLTQQAQSLLSVADIATVDTHRLHDKLARKRSVENINDDVTRDFHASFVQNVAHMQDSLNRFTQDDIKFCSGLQTNLGERLEKRSVELASLSNEMSSFVESQTQLIQYLEKMLSNQVFTGQQWIQQFVTTVRSTSDGEVNNLHKFLTETFLVPVRNMARHLKQIGSEIQSSSRTITEMVQQKMDAMKTFESSQKQKQSLDRAEEAFRGIDETTNNYKERVTRGHARPGHNTDNALKDQVIQLKALADNVFAAFGNTESHINDQKAMTSTLEQQVKRRTEEFNNYETQTEEILVCVSNSKETLDQLITGAERLTEELEDGVRAHRQEMRKYSENLNGELQRELKQTQELTTGLRESAESHEAILEQQRIDFGTFVREHQDDLENHCSYLNGWSQTFTSELQLRNQEVDKFLVEDLRKDSPTGNTPQRREFDYPRQLAATSPHERILARFREMNDEALFKNPNDELKDENSFKGRSTKNESTDTRKHDRENGKMNDVEKMTKNTNVSKMEEKQSDKTVKSSSAFFSQLQDEVKTLIKRKTTSSTTGSKNKEPSAKRSTIHDLVTKFETTGPVQNKKHTRRSTVRNSSRTGGRQGELREEETALRAGCETPNIQFNKLT</sequence>
<keyword evidence="3" id="KW-0505">Motor protein</keyword>
<dbReference type="GO" id="GO:0005876">
    <property type="term" value="C:spindle microtubule"/>
    <property type="evidence" value="ECO:0007669"/>
    <property type="project" value="TreeGrafter"/>
</dbReference>
<feature type="region of interest" description="Disordered" evidence="6">
    <location>
        <begin position="579"/>
        <end position="640"/>
    </location>
</feature>
<dbReference type="GO" id="GO:0008574">
    <property type="term" value="F:plus-end-directed microtubule motor activity"/>
    <property type="evidence" value="ECO:0007669"/>
    <property type="project" value="TreeGrafter"/>
</dbReference>
<comment type="caution">
    <text evidence="8">The sequence shown here is derived from an EMBL/GenBank/DDBJ whole genome shotgun (WGS) entry which is preliminary data.</text>
</comment>
<reference evidence="8" key="2">
    <citation type="submission" date="2023-05" db="EMBL/GenBank/DDBJ databases">
        <authorList>
            <person name="Fouks B."/>
        </authorList>
    </citation>
    <scope>NUCLEOTIDE SEQUENCE</scope>
    <source>
        <strain evidence="8">Stay&amp;Tobe</strain>
        <tissue evidence="8">Testes</tissue>
    </source>
</reference>
<dbReference type="Pfam" id="PF13931">
    <property type="entry name" value="Microtub_bind"/>
    <property type="match status" value="1"/>
</dbReference>
<reference evidence="8" key="1">
    <citation type="journal article" date="2023" name="IScience">
        <title>Live-bearing cockroach genome reveals convergent evolutionary mechanisms linked to viviparity in insects and beyond.</title>
        <authorList>
            <person name="Fouks B."/>
            <person name="Harrison M.C."/>
            <person name="Mikhailova A.A."/>
            <person name="Marchal E."/>
            <person name="English S."/>
            <person name="Carruthers M."/>
            <person name="Jennings E.C."/>
            <person name="Chiamaka E.L."/>
            <person name="Frigard R.A."/>
            <person name="Pippel M."/>
            <person name="Attardo G.M."/>
            <person name="Benoit J.B."/>
            <person name="Bornberg-Bauer E."/>
            <person name="Tobe S.S."/>
        </authorList>
    </citation>
    <scope>NUCLEOTIDE SEQUENCE</scope>
    <source>
        <strain evidence="8">Stay&amp;Tobe</strain>
    </source>
</reference>
<keyword evidence="5" id="KW-0175">Coiled coil</keyword>
<name>A0AAD8A5R5_DIPPU</name>
<evidence type="ECO:0000256" key="5">
    <source>
        <dbReference type="SAM" id="Coils"/>
    </source>
</evidence>
<organism evidence="8 9">
    <name type="scientific">Diploptera punctata</name>
    <name type="common">Pacific beetle cockroach</name>
    <dbReference type="NCBI Taxonomy" id="6984"/>
    <lineage>
        <taxon>Eukaryota</taxon>
        <taxon>Metazoa</taxon>
        <taxon>Ecdysozoa</taxon>
        <taxon>Arthropoda</taxon>
        <taxon>Hexapoda</taxon>
        <taxon>Insecta</taxon>
        <taxon>Pterygota</taxon>
        <taxon>Neoptera</taxon>
        <taxon>Polyneoptera</taxon>
        <taxon>Dictyoptera</taxon>
        <taxon>Blattodea</taxon>
        <taxon>Blaberoidea</taxon>
        <taxon>Blaberidae</taxon>
        <taxon>Diplopterinae</taxon>
        <taxon>Diploptera</taxon>
    </lineage>
</organism>
<dbReference type="InterPro" id="IPR047149">
    <property type="entry name" value="KIF11-like"/>
</dbReference>
<dbReference type="GO" id="GO:0008017">
    <property type="term" value="F:microtubule binding"/>
    <property type="evidence" value="ECO:0007669"/>
    <property type="project" value="InterPro"/>
</dbReference>
<dbReference type="GO" id="GO:0090307">
    <property type="term" value="P:mitotic spindle assembly"/>
    <property type="evidence" value="ECO:0007669"/>
    <property type="project" value="TreeGrafter"/>
</dbReference>
<accession>A0AAD8A5R5</accession>
<dbReference type="GO" id="GO:0072686">
    <property type="term" value="C:mitotic spindle"/>
    <property type="evidence" value="ECO:0007669"/>
    <property type="project" value="TreeGrafter"/>
</dbReference>
<gene>
    <name evidence="8" type="ORF">L9F63_015524</name>
</gene>
<evidence type="ECO:0000259" key="7">
    <source>
        <dbReference type="Pfam" id="PF13931"/>
    </source>
</evidence>